<dbReference type="RefSeq" id="WP_092781792.1">
    <property type="nucleotide sequence ID" value="NZ_FOGI01000009.1"/>
</dbReference>
<sequence length="153" mass="17201">MVDARRVLEDRAVIRVTSLFQESGHVVQKIDGHNDFGEDLYVSFTESCRPTGYTIAVQVKGGLSYRSARGYRVRVRQHAESWRKANAPVVCVVYDPTTDLLYWANASEQLRSAVSLRSIEIPRSAVLDLASVEAFVRDLREYIDDRPAGARLG</sequence>
<feature type="domain" description="DUF4365" evidence="1">
    <location>
        <begin position="14"/>
        <end position="134"/>
    </location>
</feature>
<dbReference type="InterPro" id="IPR025375">
    <property type="entry name" value="DUF4365"/>
</dbReference>
<accession>A0A1H9VZU7</accession>
<dbReference type="EMBL" id="FOGI01000009">
    <property type="protein sequence ID" value="SES27195.1"/>
    <property type="molecule type" value="Genomic_DNA"/>
</dbReference>
<name>A0A1H9VZU7_9PSEU</name>
<protein>
    <recommendedName>
        <fullName evidence="1">DUF4365 domain-containing protein</fullName>
    </recommendedName>
</protein>
<proteinExistence type="predicted"/>
<dbReference type="Pfam" id="PF14280">
    <property type="entry name" value="DUF4365"/>
    <property type="match status" value="1"/>
</dbReference>
<evidence type="ECO:0000313" key="2">
    <source>
        <dbReference type="EMBL" id="SES27195.1"/>
    </source>
</evidence>
<keyword evidence="3" id="KW-1185">Reference proteome</keyword>
<evidence type="ECO:0000313" key="3">
    <source>
        <dbReference type="Proteomes" id="UP000199051"/>
    </source>
</evidence>
<dbReference type="STRING" id="155974.SAMN04487818_109230"/>
<gene>
    <name evidence="2" type="ORF">SAMN04487818_109230</name>
</gene>
<evidence type="ECO:0000259" key="1">
    <source>
        <dbReference type="Pfam" id="PF14280"/>
    </source>
</evidence>
<organism evidence="2 3">
    <name type="scientific">Actinokineospora terrae</name>
    <dbReference type="NCBI Taxonomy" id="155974"/>
    <lineage>
        <taxon>Bacteria</taxon>
        <taxon>Bacillati</taxon>
        <taxon>Actinomycetota</taxon>
        <taxon>Actinomycetes</taxon>
        <taxon>Pseudonocardiales</taxon>
        <taxon>Pseudonocardiaceae</taxon>
        <taxon>Actinokineospora</taxon>
    </lineage>
</organism>
<reference evidence="3" key="1">
    <citation type="submission" date="2016-10" db="EMBL/GenBank/DDBJ databases">
        <authorList>
            <person name="Varghese N."/>
            <person name="Submissions S."/>
        </authorList>
    </citation>
    <scope>NUCLEOTIDE SEQUENCE [LARGE SCALE GENOMIC DNA]</scope>
    <source>
        <strain evidence="3">DSM 44260</strain>
    </source>
</reference>
<dbReference type="Proteomes" id="UP000199051">
    <property type="component" value="Unassembled WGS sequence"/>
</dbReference>
<dbReference type="AlphaFoldDB" id="A0A1H9VZU7"/>